<name>A0A812M7M1_9DINO</name>
<evidence type="ECO:0000313" key="4">
    <source>
        <dbReference type="Proteomes" id="UP000604046"/>
    </source>
</evidence>
<dbReference type="PANTHER" id="PTHR21017:SF17">
    <property type="entry name" value="PROTEIN NIPSNAP"/>
    <property type="match status" value="1"/>
</dbReference>
<evidence type="ECO:0000256" key="1">
    <source>
        <dbReference type="ARBA" id="ARBA00005291"/>
    </source>
</evidence>
<feature type="domain" description="NIPSNAP" evidence="2">
    <location>
        <begin position="155"/>
        <end position="258"/>
    </location>
</feature>
<accession>A0A812M7M1</accession>
<dbReference type="PANTHER" id="PTHR21017">
    <property type="entry name" value="NIPSNAP-RELATED"/>
    <property type="match status" value="1"/>
</dbReference>
<dbReference type="GO" id="GO:0005739">
    <property type="term" value="C:mitochondrion"/>
    <property type="evidence" value="ECO:0007669"/>
    <property type="project" value="TreeGrafter"/>
</dbReference>
<dbReference type="Proteomes" id="UP000604046">
    <property type="component" value="Unassembled WGS sequence"/>
</dbReference>
<dbReference type="SUPFAM" id="SSF54909">
    <property type="entry name" value="Dimeric alpha+beta barrel"/>
    <property type="match status" value="2"/>
</dbReference>
<dbReference type="InterPro" id="IPR012577">
    <property type="entry name" value="NIPSNAP"/>
</dbReference>
<sequence length="264" mass="28629">MALGLRRFAAAARRSPGLLELRELEARPEKLLALLPALQASARYADLVGQQVLGAWTTDIGASCGRVYLLQRWADYDSRDEGLVALASDPLAAAAAVKVQELCEAQRSNRAREDMARRRKMCIFAEATAALEQAGLSESLLDASAPVAGGDRPAYELRTYQLKLGYTTVPDFVALYTKGLKEKLAADTTGQSRLVSLMYCEAGAAQLNTVHELWRHNSMQGSLASREASRGAPGWRQAIGSIAEMALTFHSQILRPVQGIGQLQ</sequence>
<evidence type="ECO:0000313" key="3">
    <source>
        <dbReference type="EMBL" id="CAE7260262.1"/>
    </source>
</evidence>
<dbReference type="Gene3D" id="3.30.70.100">
    <property type="match status" value="2"/>
</dbReference>
<comment type="caution">
    <text evidence="3">The sequence shown here is derived from an EMBL/GenBank/DDBJ whole genome shotgun (WGS) entry which is preliminary data.</text>
</comment>
<dbReference type="InterPro" id="IPR011008">
    <property type="entry name" value="Dimeric_a/b-barrel"/>
</dbReference>
<evidence type="ECO:0000259" key="2">
    <source>
        <dbReference type="Pfam" id="PF07978"/>
    </source>
</evidence>
<comment type="similarity">
    <text evidence="1">Belongs to the NipSnap family.</text>
</comment>
<protein>
    <recommendedName>
        <fullName evidence="2">NIPSNAP domain-containing protein</fullName>
    </recommendedName>
</protein>
<dbReference type="GO" id="GO:0000423">
    <property type="term" value="P:mitophagy"/>
    <property type="evidence" value="ECO:0007669"/>
    <property type="project" value="UniProtKB-ARBA"/>
</dbReference>
<reference evidence="3" key="1">
    <citation type="submission" date="2021-02" db="EMBL/GenBank/DDBJ databases">
        <authorList>
            <person name="Dougan E. K."/>
            <person name="Rhodes N."/>
            <person name="Thang M."/>
            <person name="Chan C."/>
        </authorList>
    </citation>
    <scope>NUCLEOTIDE SEQUENCE</scope>
</reference>
<dbReference type="EMBL" id="CAJNDS010001446">
    <property type="protein sequence ID" value="CAE7260262.1"/>
    <property type="molecule type" value="Genomic_DNA"/>
</dbReference>
<dbReference type="AlphaFoldDB" id="A0A812M7M1"/>
<dbReference type="InterPro" id="IPR051557">
    <property type="entry name" value="NipSnap_domain"/>
</dbReference>
<dbReference type="Pfam" id="PF07978">
    <property type="entry name" value="NIPSNAP"/>
    <property type="match status" value="2"/>
</dbReference>
<gene>
    <name evidence="3" type="ORF">SNAT2548_LOCUS13591</name>
</gene>
<proteinExistence type="inferred from homology"/>
<feature type="domain" description="NIPSNAP" evidence="2">
    <location>
        <begin position="20"/>
        <end position="107"/>
    </location>
</feature>
<organism evidence="3 4">
    <name type="scientific">Symbiodinium natans</name>
    <dbReference type="NCBI Taxonomy" id="878477"/>
    <lineage>
        <taxon>Eukaryota</taxon>
        <taxon>Sar</taxon>
        <taxon>Alveolata</taxon>
        <taxon>Dinophyceae</taxon>
        <taxon>Suessiales</taxon>
        <taxon>Symbiodiniaceae</taxon>
        <taxon>Symbiodinium</taxon>
    </lineage>
</organism>
<keyword evidence="4" id="KW-1185">Reference proteome</keyword>
<dbReference type="OrthoDB" id="10262843at2759"/>